<dbReference type="EMBL" id="JAVDQD010000003">
    <property type="protein sequence ID" value="MDR6239765.1"/>
    <property type="molecule type" value="Genomic_DNA"/>
</dbReference>
<dbReference type="AlphaFoldDB" id="A0AAE3XNI8"/>
<name>A0AAE3XNI8_9BACT</name>
<proteinExistence type="predicted"/>
<evidence type="ECO:0000313" key="1">
    <source>
        <dbReference type="EMBL" id="MDR6239765.1"/>
    </source>
</evidence>
<dbReference type="Proteomes" id="UP001185092">
    <property type="component" value="Unassembled WGS sequence"/>
</dbReference>
<reference evidence="1" key="1">
    <citation type="submission" date="2023-07" db="EMBL/GenBank/DDBJ databases">
        <title>Genomic Encyclopedia of Type Strains, Phase IV (KMG-IV): sequencing the most valuable type-strain genomes for metagenomic binning, comparative biology and taxonomic classification.</title>
        <authorList>
            <person name="Goeker M."/>
        </authorList>
    </citation>
    <scope>NUCLEOTIDE SEQUENCE</scope>
    <source>
        <strain evidence="1">DSM 26174</strain>
    </source>
</reference>
<accession>A0AAE3XNI8</accession>
<dbReference type="RefSeq" id="WP_309939529.1">
    <property type="nucleotide sequence ID" value="NZ_AP025305.1"/>
</dbReference>
<protein>
    <submittedName>
        <fullName evidence="1">Preprotein translocase subunit YajC</fullName>
    </submittedName>
</protein>
<evidence type="ECO:0000313" key="2">
    <source>
        <dbReference type="Proteomes" id="UP001185092"/>
    </source>
</evidence>
<comment type="caution">
    <text evidence="1">The sequence shown here is derived from an EMBL/GenBank/DDBJ whole genome shotgun (WGS) entry which is preliminary data.</text>
</comment>
<keyword evidence="2" id="KW-1185">Reference proteome</keyword>
<sequence length="130" mass="15426">MNSIISPRSKIKSAKKILILIVFFSIFFCSNSKAQVKPHHKHTAIQRAFKATRKLEEKLQLSFQQKSKVNDILYDQYLLLIQSPQTNDNKKKKSLHKKLTTELREILDQDQYHQWKKIQKDQFSSLYTSF</sequence>
<gene>
    <name evidence="1" type="ORF">HNQ88_002813</name>
</gene>
<organism evidence="1 2">
    <name type="scientific">Aureibacter tunicatorum</name>
    <dbReference type="NCBI Taxonomy" id="866807"/>
    <lineage>
        <taxon>Bacteria</taxon>
        <taxon>Pseudomonadati</taxon>
        <taxon>Bacteroidota</taxon>
        <taxon>Cytophagia</taxon>
        <taxon>Cytophagales</taxon>
        <taxon>Persicobacteraceae</taxon>
        <taxon>Aureibacter</taxon>
    </lineage>
</organism>